<feature type="region of interest" description="Disordered" evidence="1">
    <location>
        <begin position="181"/>
        <end position="223"/>
    </location>
</feature>
<keyword evidence="3" id="KW-1185">Reference proteome</keyword>
<proteinExistence type="predicted"/>
<accession>A0AAV0B6Y2</accession>
<organism evidence="2 3">
    <name type="scientific">Phakopsora pachyrhizi</name>
    <name type="common">Asian soybean rust disease fungus</name>
    <dbReference type="NCBI Taxonomy" id="170000"/>
    <lineage>
        <taxon>Eukaryota</taxon>
        <taxon>Fungi</taxon>
        <taxon>Dikarya</taxon>
        <taxon>Basidiomycota</taxon>
        <taxon>Pucciniomycotina</taxon>
        <taxon>Pucciniomycetes</taxon>
        <taxon>Pucciniales</taxon>
        <taxon>Phakopsoraceae</taxon>
        <taxon>Phakopsora</taxon>
    </lineage>
</organism>
<feature type="compositionally biased region" description="Low complexity" evidence="1">
    <location>
        <begin position="311"/>
        <end position="321"/>
    </location>
</feature>
<sequence>MYTTTATAQETVSLLVSPRVIRPQPRPIRVSPRLSHLSSVSPQLPDAPSEAPHPLNRSKRRKGKLKNSPQQAAHSLSQPVPTPKRPSPSPDSERGDSDDLSAIVTGSPDGSETPAHHQLCSRRAHLPPAPRPRHSNSGKESVSSPVIAHISLDPEHLHHSEAILHSTFTFSKNPLPVNPSFDFPSPTVSRHQPPPHPGPVLRSSLHHSARSPPRISQSPVSPISYFSKSRRGLKTPYHGLYLTFHPSKRSLSWTSPSTYHSRTKKRKLRHLSYRSSLIMYPAEHWMRPRVSPIPSSSTSFPPDCSPKWLTSSSSPAGHTSSLCPKEEQWTGTGDGWQTNQFSLHSRNFRSLSHSPLNSPLGYEQSTSRHASHHWMPSTTQSQVAPLKAQLLAILRLRSNAGPGEASLRFKKWVIWNSWVRKEHPMIQTYNHNSGVSCTGFGPPSNSQRIQGSTSSWTGDEVFDENGDLVCSDEEGEQLEEAEIDNITDEESSSSPEEEEIYNYSDTENKETNKETKIRIRLQPTSLTFLHPTPPASPTSADSQLVDSWRDQSNQDECLKINDSLPLITSTHRPPTPPPSPPSETR</sequence>
<feature type="region of interest" description="Disordered" evidence="1">
    <location>
        <begin position="484"/>
        <end position="585"/>
    </location>
</feature>
<feature type="compositionally biased region" description="Basic residues" evidence="1">
    <location>
        <begin position="56"/>
        <end position="65"/>
    </location>
</feature>
<dbReference type="Proteomes" id="UP001153365">
    <property type="component" value="Unassembled WGS sequence"/>
</dbReference>
<comment type="caution">
    <text evidence="2">The sequence shown here is derived from an EMBL/GenBank/DDBJ whole genome shotgun (WGS) entry which is preliminary data.</text>
</comment>
<evidence type="ECO:0000313" key="2">
    <source>
        <dbReference type="EMBL" id="CAH7677440.1"/>
    </source>
</evidence>
<feature type="region of interest" description="Disordered" evidence="1">
    <location>
        <begin position="311"/>
        <end position="336"/>
    </location>
</feature>
<feature type="compositionally biased region" description="Basic residues" evidence="1">
    <location>
        <begin position="119"/>
        <end position="136"/>
    </location>
</feature>
<reference evidence="2" key="1">
    <citation type="submission" date="2022-06" db="EMBL/GenBank/DDBJ databases">
        <authorList>
            <consortium name="SYNGENTA / RWTH Aachen University"/>
        </authorList>
    </citation>
    <scope>NUCLEOTIDE SEQUENCE</scope>
</reference>
<feature type="compositionally biased region" description="Basic and acidic residues" evidence="1">
    <location>
        <begin position="506"/>
        <end position="517"/>
    </location>
</feature>
<feature type="compositionally biased region" description="Polar residues" evidence="1">
    <location>
        <begin position="214"/>
        <end position="223"/>
    </location>
</feature>
<protein>
    <submittedName>
        <fullName evidence="2">Expressed protein</fullName>
    </submittedName>
</protein>
<name>A0AAV0B6Y2_PHAPC</name>
<evidence type="ECO:0000313" key="3">
    <source>
        <dbReference type="Proteomes" id="UP001153365"/>
    </source>
</evidence>
<feature type="compositionally biased region" description="Pro residues" evidence="1">
    <location>
        <begin position="80"/>
        <end position="89"/>
    </location>
</feature>
<feature type="region of interest" description="Disordered" evidence="1">
    <location>
        <begin position="359"/>
        <end position="379"/>
    </location>
</feature>
<feature type="compositionally biased region" description="Polar residues" evidence="1">
    <location>
        <begin position="541"/>
        <end position="555"/>
    </location>
</feature>
<dbReference type="EMBL" id="CALTRL010003040">
    <property type="protein sequence ID" value="CAH7677440.1"/>
    <property type="molecule type" value="Genomic_DNA"/>
</dbReference>
<gene>
    <name evidence="2" type="ORF">PPACK8108_LOCUS12588</name>
</gene>
<feature type="compositionally biased region" description="Acidic residues" evidence="1">
    <location>
        <begin position="484"/>
        <end position="500"/>
    </location>
</feature>
<feature type="region of interest" description="Disordered" evidence="1">
    <location>
        <begin position="25"/>
        <end position="143"/>
    </location>
</feature>
<evidence type="ECO:0000256" key="1">
    <source>
        <dbReference type="SAM" id="MobiDB-lite"/>
    </source>
</evidence>
<feature type="compositionally biased region" description="Pro residues" evidence="1">
    <location>
        <begin position="573"/>
        <end position="585"/>
    </location>
</feature>
<dbReference type="AlphaFoldDB" id="A0AAV0B6Y2"/>
<feature type="compositionally biased region" description="Polar residues" evidence="1">
    <location>
        <begin position="67"/>
        <end position="76"/>
    </location>
</feature>
<feature type="compositionally biased region" description="Polar residues" evidence="1">
    <location>
        <begin position="359"/>
        <end position="368"/>
    </location>
</feature>